<evidence type="ECO:0000313" key="4">
    <source>
        <dbReference type="Proteomes" id="UP000268162"/>
    </source>
</evidence>
<evidence type="ECO:0000256" key="2">
    <source>
        <dbReference type="SAM" id="MobiDB-lite"/>
    </source>
</evidence>
<evidence type="ECO:0000256" key="1">
    <source>
        <dbReference type="SAM" id="Coils"/>
    </source>
</evidence>
<keyword evidence="1" id="KW-0175">Coiled coil</keyword>
<organism evidence="3 4">
    <name type="scientific">Dimargaris cristalligena</name>
    <dbReference type="NCBI Taxonomy" id="215637"/>
    <lineage>
        <taxon>Eukaryota</taxon>
        <taxon>Fungi</taxon>
        <taxon>Fungi incertae sedis</taxon>
        <taxon>Zoopagomycota</taxon>
        <taxon>Kickxellomycotina</taxon>
        <taxon>Dimargaritomycetes</taxon>
        <taxon>Dimargaritales</taxon>
        <taxon>Dimargaritaceae</taxon>
        <taxon>Dimargaris</taxon>
    </lineage>
</organism>
<sequence length="274" mass="30951">MTFVVHYNTDLGTTQPHRSSTDLSQDPFGTLDSNSSQESPVGSRPAYIPTERRSDIVSKRRSNSMAIASPLTPRPSISGLHQAPKTLVISPSETASRRLSQFFSNATTISGGMRQRRRQGSESTTIQDVMHQMELLNRDFTVQISEYQDYIINIESQNKTLVTENEALKNQIRKVEYQKASEVRRLESRVCSLEKKYTSDFENLKQVHNEKIAELLQTIQDLATTNKAYKQILRKQNTEPPIASLVSTPVASSRVNKERARSTDSDRDFIEVGV</sequence>
<reference evidence="4" key="1">
    <citation type="journal article" date="2018" name="Nat. Microbiol.">
        <title>Leveraging single-cell genomics to expand the fungal tree of life.</title>
        <authorList>
            <person name="Ahrendt S.R."/>
            <person name="Quandt C.A."/>
            <person name="Ciobanu D."/>
            <person name="Clum A."/>
            <person name="Salamov A."/>
            <person name="Andreopoulos B."/>
            <person name="Cheng J.F."/>
            <person name="Woyke T."/>
            <person name="Pelin A."/>
            <person name="Henrissat B."/>
            <person name="Reynolds N.K."/>
            <person name="Benny G.L."/>
            <person name="Smith M.E."/>
            <person name="James T.Y."/>
            <person name="Grigoriev I.V."/>
        </authorList>
    </citation>
    <scope>NUCLEOTIDE SEQUENCE [LARGE SCALE GENOMIC DNA]</scope>
    <source>
        <strain evidence="4">RSA 468</strain>
    </source>
</reference>
<name>A0A4Q0A056_9FUNG</name>
<keyword evidence="4" id="KW-1185">Reference proteome</keyword>
<accession>A0A4Q0A056</accession>
<proteinExistence type="predicted"/>
<protein>
    <submittedName>
        <fullName evidence="3">Uncharacterized protein</fullName>
    </submittedName>
</protein>
<feature type="coiled-coil region" evidence="1">
    <location>
        <begin position="151"/>
        <end position="178"/>
    </location>
</feature>
<feature type="compositionally biased region" description="Polar residues" evidence="2">
    <location>
        <begin position="10"/>
        <end position="24"/>
    </location>
</feature>
<dbReference type="AlphaFoldDB" id="A0A4Q0A056"/>
<feature type="compositionally biased region" description="Polar residues" evidence="2">
    <location>
        <begin position="31"/>
        <end position="40"/>
    </location>
</feature>
<gene>
    <name evidence="3" type="ORF">BJ085DRAFT_28352</name>
</gene>
<dbReference type="EMBL" id="ML002273">
    <property type="protein sequence ID" value="RKP39403.1"/>
    <property type="molecule type" value="Genomic_DNA"/>
</dbReference>
<feature type="region of interest" description="Disordered" evidence="2">
    <location>
        <begin position="1"/>
        <end position="79"/>
    </location>
</feature>
<evidence type="ECO:0000313" key="3">
    <source>
        <dbReference type="EMBL" id="RKP39403.1"/>
    </source>
</evidence>
<dbReference type="Proteomes" id="UP000268162">
    <property type="component" value="Unassembled WGS sequence"/>
</dbReference>